<feature type="compositionally biased region" description="Basic and acidic residues" evidence="5">
    <location>
        <begin position="349"/>
        <end position="367"/>
    </location>
</feature>
<evidence type="ECO:0000256" key="2">
    <source>
        <dbReference type="ARBA" id="ARBA00022692"/>
    </source>
</evidence>
<dbReference type="Proteomes" id="UP000565441">
    <property type="component" value="Unassembled WGS sequence"/>
</dbReference>
<feature type="region of interest" description="Disordered" evidence="5">
    <location>
        <begin position="308"/>
        <end position="380"/>
    </location>
</feature>
<feature type="region of interest" description="Disordered" evidence="5">
    <location>
        <begin position="137"/>
        <end position="162"/>
    </location>
</feature>
<dbReference type="PANTHER" id="PTHR15549">
    <property type="entry name" value="PAIRED IMMUNOGLOBULIN-LIKE TYPE 2 RECEPTOR"/>
    <property type="match status" value="1"/>
</dbReference>
<keyword evidence="2 6" id="KW-0812">Transmembrane</keyword>
<comment type="subcellular location">
    <subcellularLocation>
        <location evidence="1">Membrane</location>
        <topology evidence="1">Single-pass membrane protein</topology>
    </subcellularLocation>
</comment>
<sequence length="463" mass="49685">MVAHVAPRHLHKRQVVDPLAPPTGVAGIENTATTVDATATATNLVFDTAAPSVTLSAPNLGITTTPVTTVKATPTATPESSTPTPSVASAASSPIPMSTVVGACVGALIGAVALILLGLWFYRRYSRSLKQHARSRRALGTARNIGGDQSRRRSHLEPWNKLEDGDDKWEGMYQAKEVDNVAPMEKLTMFKKTPSVRTAYTHRSDEPVTFDSHPFAQYHPNLAQELASNDKAPELPIARQFLGRVDTGPAISWDGETVGDSSYLSIRSNRLTSGAMSPTLNMAIPTPPATSSPLHRWESAEVLEYEDPDFNNPFGAGSERRKSSHNPFFNAHSISPSKSGTRSRSNSTRKADAQLSKVDKGKGRAADDDPFSDNFSSIPRPFVTSHTASGSLSSVSSNDRALQSLIAALDVSEEEVQERLRVASMQPSFISATSVYTSGGEEEDVTGSFPLPPSTDGGHRELH</sequence>
<name>A0A8H5GVK0_9AGAR</name>
<dbReference type="EMBL" id="JAACJP010000045">
    <property type="protein sequence ID" value="KAF5371847.1"/>
    <property type="molecule type" value="Genomic_DNA"/>
</dbReference>
<proteinExistence type="predicted"/>
<gene>
    <name evidence="7" type="ORF">D9615_009546</name>
</gene>
<keyword evidence="4 6" id="KW-0472">Membrane</keyword>
<evidence type="ECO:0000256" key="5">
    <source>
        <dbReference type="SAM" id="MobiDB-lite"/>
    </source>
</evidence>
<feature type="transmembrane region" description="Helical" evidence="6">
    <location>
        <begin position="100"/>
        <end position="122"/>
    </location>
</feature>
<evidence type="ECO:0000256" key="3">
    <source>
        <dbReference type="ARBA" id="ARBA00022989"/>
    </source>
</evidence>
<organism evidence="7 8">
    <name type="scientific">Tricholomella constricta</name>
    <dbReference type="NCBI Taxonomy" id="117010"/>
    <lineage>
        <taxon>Eukaryota</taxon>
        <taxon>Fungi</taxon>
        <taxon>Dikarya</taxon>
        <taxon>Basidiomycota</taxon>
        <taxon>Agaricomycotina</taxon>
        <taxon>Agaricomycetes</taxon>
        <taxon>Agaricomycetidae</taxon>
        <taxon>Agaricales</taxon>
        <taxon>Tricholomatineae</taxon>
        <taxon>Lyophyllaceae</taxon>
        <taxon>Tricholomella</taxon>
    </lineage>
</organism>
<dbReference type="GO" id="GO:0016020">
    <property type="term" value="C:membrane"/>
    <property type="evidence" value="ECO:0007669"/>
    <property type="project" value="UniProtKB-SubCell"/>
</dbReference>
<feature type="compositionally biased region" description="Polar residues" evidence="5">
    <location>
        <begin position="332"/>
        <end position="348"/>
    </location>
</feature>
<accession>A0A8H5GVK0</accession>
<feature type="region of interest" description="Disordered" evidence="5">
    <location>
        <begin position="71"/>
        <end position="92"/>
    </location>
</feature>
<evidence type="ECO:0000256" key="1">
    <source>
        <dbReference type="ARBA" id="ARBA00004167"/>
    </source>
</evidence>
<dbReference type="OrthoDB" id="2670057at2759"/>
<keyword evidence="8" id="KW-1185">Reference proteome</keyword>
<comment type="caution">
    <text evidence="7">The sequence shown here is derived from an EMBL/GenBank/DDBJ whole genome shotgun (WGS) entry which is preliminary data.</text>
</comment>
<dbReference type="AlphaFoldDB" id="A0A8H5GVK0"/>
<evidence type="ECO:0000256" key="6">
    <source>
        <dbReference type="SAM" id="Phobius"/>
    </source>
</evidence>
<dbReference type="GO" id="GO:0071944">
    <property type="term" value="C:cell periphery"/>
    <property type="evidence" value="ECO:0007669"/>
    <property type="project" value="UniProtKB-ARBA"/>
</dbReference>
<evidence type="ECO:0000256" key="4">
    <source>
        <dbReference type="ARBA" id="ARBA00023136"/>
    </source>
</evidence>
<feature type="compositionally biased region" description="Basic and acidic residues" evidence="5">
    <location>
        <begin position="149"/>
        <end position="162"/>
    </location>
</feature>
<evidence type="ECO:0000313" key="7">
    <source>
        <dbReference type="EMBL" id="KAF5371847.1"/>
    </source>
</evidence>
<evidence type="ECO:0000313" key="8">
    <source>
        <dbReference type="Proteomes" id="UP000565441"/>
    </source>
</evidence>
<protein>
    <submittedName>
        <fullName evidence="7">Uncharacterized protein</fullName>
    </submittedName>
</protein>
<keyword evidence="3 6" id="KW-1133">Transmembrane helix</keyword>
<feature type="region of interest" description="Disordered" evidence="5">
    <location>
        <begin position="434"/>
        <end position="463"/>
    </location>
</feature>
<reference evidence="7 8" key="1">
    <citation type="journal article" date="2020" name="ISME J.">
        <title>Uncovering the hidden diversity of litter-decomposition mechanisms in mushroom-forming fungi.</title>
        <authorList>
            <person name="Floudas D."/>
            <person name="Bentzer J."/>
            <person name="Ahren D."/>
            <person name="Johansson T."/>
            <person name="Persson P."/>
            <person name="Tunlid A."/>
        </authorList>
    </citation>
    <scope>NUCLEOTIDE SEQUENCE [LARGE SCALE GENOMIC DNA]</scope>
    <source>
        <strain evidence="7 8">CBS 661.87</strain>
    </source>
</reference>
<dbReference type="InterPro" id="IPR051694">
    <property type="entry name" value="Immunoregulatory_rcpt-like"/>
</dbReference>